<dbReference type="SUPFAM" id="SSF52317">
    <property type="entry name" value="Class I glutamine amidotransferase-like"/>
    <property type="match status" value="1"/>
</dbReference>
<comment type="cofactor">
    <cofactor evidence="1">
        <name>heme</name>
        <dbReference type="ChEBI" id="CHEBI:30413"/>
    </cofactor>
</comment>
<evidence type="ECO:0000256" key="8">
    <source>
        <dbReference type="ARBA" id="ARBA00023004"/>
    </source>
</evidence>
<dbReference type="PANTHER" id="PTHR42821:SF1">
    <property type="entry name" value="CATALASE-B"/>
    <property type="match status" value="1"/>
</dbReference>
<keyword evidence="4" id="KW-0575">Peroxidase</keyword>
<comment type="caution">
    <text evidence="12">The sequence shown here is derived from an EMBL/GenBank/DDBJ whole genome shotgun (WGS) entry which is preliminary data.</text>
</comment>
<evidence type="ECO:0000259" key="11">
    <source>
        <dbReference type="Pfam" id="PF18011"/>
    </source>
</evidence>
<keyword evidence="8" id="KW-0408">Iron</keyword>
<dbReference type="GO" id="GO:0042744">
    <property type="term" value="P:hydrogen peroxide catabolic process"/>
    <property type="evidence" value="ECO:0007669"/>
    <property type="project" value="UniProtKB-KW"/>
</dbReference>
<dbReference type="InterPro" id="IPR043156">
    <property type="entry name" value="Catalase_clade2_helical"/>
</dbReference>
<dbReference type="GO" id="GO:0046872">
    <property type="term" value="F:metal ion binding"/>
    <property type="evidence" value="ECO:0007669"/>
    <property type="project" value="UniProtKB-KW"/>
</dbReference>
<dbReference type="EC" id="1.11.1.6" evidence="3"/>
<evidence type="ECO:0000256" key="6">
    <source>
        <dbReference type="ARBA" id="ARBA00022723"/>
    </source>
</evidence>
<dbReference type="InterPro" id="IPR020835">
    <property type="entry name" value="Catalase_sf"/>
</dbReference>
<dbReference type="InterPro" id="IPR010582">
    <property type="entry name" value="Catalase_immune_responsive"/>
</dbReference>
<proteinExistence type="predicted"/>
<evidence type="ECO:0000256" key="9">
    <source>
        <dbReference type="ARBA" id="ARBA00023324"/>
    </source>
</evidence>
<evidence type="ECO:0000256" key="5">
    <source>
        <dbReference type="ARBA" id="ARBA00022617"/>
    </source>
</evidence>
<dbReference type="CDD" id="cd03132">
    <property type="entry name" value="GATase1_catalase"/>
    <property type="match status" value="1"/>
</dbReference>
<gene>
    <name evidence="12" type="primary">katE_1</name>
    <name evidence="12" type="ORF">GAK35_00157</name>
</gene>
<dbReference type="Pfam" id="PF06628">
    <property type="entry name" value="Catalase-rel"/>
    <property type="match status" value="1"/>
</dbReference>
<protein>
    <recommendedName>
        <fullName evidence="3">catalase</fullName>
        <ecNumber evidence="3">1.11.1.6</ecNumber>
    </recommendedName>
</protein>
<evidence type="ECO:0000313" key="12">
    <source>
        <dbReference type="EMBL" id="KAF1048607.1"/>
    </source>
</evidence>
<keyword evidence="6" id="KW-0479">Metal-binding</keyword>
<dbReference type="GO" id="GO:0004096">
    <property type="term" value="F:catalase activity"/>
    <property type="evidence" value="ECO:0007669"/>
    <property type="project" value="UniProtKB-EC"/>
</dbReference>
<dbReference type="Gene3D" id="1.20.1370.20">
    <property type="match status" value="1"/>
</dbReference>
<evidence type="ECO:0000256" key="3">
    <source>
        <dbReference type="ARBA" id="ARBA00012314"/>
    </source>
</evidence>
<dbReference type="GO" id="GO:0020037">
    <property type="term" value="F:heme binding"/>
    <property type="evidence" value="ECO:0007669"/>
    <property type="project" value="InterPro"/>
</dbReference>
<dbReference type="AlphaFoldDB" id="A0A7V8G0G0"/>
<comment type="function">
    <text evidence="2">Decomposes hydrogen peroxide into water and oxygen; serves to protect cells from the toxic effects of hydrogen peroxide.</text>
</comment>
<dbReference type="InterPro" id="IPR029062">
    <property type="entry name" value="Class_I_gatase-like"/>
</dbReference>
<dbReference type="GO" id="GO:0005829">
    <property type="term" value="C:cytosol"/>
    <property type="evidence" value="ECO:0007669"/>
    <property type="project" value="TreeGrafter"/>
</dbReference>
<dbReference type="SUPFAM" id="SSF56634">
    <property type="entry name" value="Heme-dependent catalase-like"/>
    <property type="match status" value="1"/>
</dbReference>
<dbReference type="PANTHER" id="PTHR42821">
    <property type="entry name" value="CATALASE"/>
    <property type="match status" value="1"/>
</dbReference>
<feature type="domain" description="Catalase immune-responsive" evidence="10">
    <location>
        <begin position="56"/>
        <end position="119"/>
    </location>
</feature>
<name>A0A7V8G0G0_9BURK</name>
<evidence type="ECO:0000313" key="13">
    <source>
        <dbReference type="Proteomes" id="UP000462435"/>
    </source>
</evidence>
<reference evidence="13" key="1">
    <citation type="journal article" date="2020" name="MBio">
        <title>Horizontal gene transfer to a defensive symbiont with a reduced genome amongst a multipartite beetle microbiome.</title>
        <authorList>
            <person name="Waterworth S.C."/>
            <person name="Florez L.V."/>
            <person name="Rees E.R."/>
            <person name="Hertweck C."/>
            <person name="Kaltenpoth M."/>
            <person name="Kwan J.C."/>
        </authorList>
    </citation>
    <scope>NUCLEOTIDE SEQUENCE [LARGE SCALE GENOMIC DNA]</scope>
</reference>
<evidence type="ECO:0000256" key="1">
    <source>
        <dbReference type="ARBA" id="ARBA00001971"/>
    </source>
</evidence>
<sequence length="313" mass="33567">MHNNQRDGMHRQAIHRGRVSYEPNSLGGGCPFQAGAAGFRSFPQPVDGDKIRAKPEKFADHFSQARLFWNSQPLAEQLHIVHAFRFELTRVQTPAVRQRVVSLLVNVDPMLAQQVAEGLGFPVPEAAPVISAQPMTDYSASPALSLTAYPGNTGIATRRVAVLVADGVDGAMVRDVYEHLLQQGAVPRLVGQKLGAIKDADGGELQVEISLAAAPSALYDAVVLPHGENASTLLAADPLVADFVRDQYRHCKPLLALGSATAILDKAELPDVLPSGDDDFSMAVGEADQLTELLPQFVEALGGQRELGRETLT</sequence>
<evidence type="ECO:0000256" key="2">
    <source>
        <dbReference type="ARBA" id="ARBA00002974"/>
    </source>
</evidence>
<evidence type="ECO:0000256" key="4">
    <source>
        <dbReference type="ARBA" id="ARBA00022559"/>
    </source>
</evidence>
<dbReference type="EMBL" id="WNDX01000003">
    <property type="protein sequence ID" value="KAF1048607.1"/>
    <property type="molecule type" value="Genomic_DNA"/>
</dbReference>
<feature type="domain" description="Large catalase C-terminal" evidence="11">
    <location>
        <begin position="156"/>
        <end position="309"/>
    </location>
</feature>
<evidence type="ECO:0000259" key="10">
    <source>
        <dbReference type="Pfam" id="PF06628"/>
    </source>
</evidence>
<keyword evidence="5" id="KW-0349">Heme</keyword>
<organism evidence="12 13">
    <name type="scientific">Herbaspirillum frisingense</name>
    <dbReference type="NCBI Taxonomy" id="92645"/>
    <lineage>
        <taxon>Bacteria</taxon>
        <taxon>Pseudomonadati</taxon>
        <taxon>Pseudomonadota</taxon>
        <taxon>Betaproteobacteria</taxon>
        <taxon>Burkholderiales</taxon>
        <taxon>Oxalobacteraceae</taxon>
        <taxon>Herbaspirillum</taxon>
    </lineage>
</organism>
<dbReference type="InterPro" id="IPR041399">
    <property type="entry name" value="Catalase_large_C"/>
</dbReference>
<dbReference type="Gene3D" id="3.40.50.880">
    <property type="match status" value="1"/>
</dbReference>
<dbReference type="Proteomes" id="UP000462435">
    <property type="component" value="Unassembled WGS sequence"/>
</dbReference>
<dbReference type="Pfam" id="PF18011">
    <property type="entry name" value="Catalase_C"/>
    <property type="match status" value="1"/>
</dbReference>
<accession>A0A7V8G0G0</accession>
<dbReference type="InterPro" id="IPR024712">
    <property type="entry name" value="Catalase_clade2"/>
</dbReference>
<keyword evidence="7" id="KW-0560">Oxidoreductase</keyword>
<keyword evidence="9" id="KW-0376">Hydrogen peroxide</keyword>
<evidence type="ECO:0000256" key="7">
    <source>
        <dbReference type="ARBA" id="ARBA00023002"/>
    </source>
</evidence>
<dbReference type="GO" id="GO:0006979">
    <property type="term" value="P:response to oxidative stress"/>
    <property type="evidence" value="ECO:0007669"/>
    <property type="project" value="InterPro"/>
</dbReference>
<dbReference type="Gene3D" id="2.40.180.10">
    <property type="entry name" value="Catalase core domain"/>
    <property type="match status" value="1"/>
</dbReference>